<gene>
    <name evidence="2" type="ORF">GCM10010873_21670</name>
</gene>
<evidence type="ECO:0000313" key="2">
    <source>
        <dbReference type="EMBL" id="GLS87193.1"/>
    </source>
</evidence>
<name>A0AA37TTI4_9RHOB</name>
<keyword evidence="1" id="KW-1133">Transmembrane helix</keyword>
<comment type="caution">
    <text evidence="2">The sequence shown here is derived from an EMBL/GenBank/DDBJ whole genome shotgun (WGS) entry which is preliminary data.</text>
</comment>
<reference evidence="2 3" key="1">
    <citation type="journal article" date="2014" name="Int. J. Syst. Evol. Microbiol.">
        <title>Complete genome sequence of Corynebacterium casei LMG S-19264T (=DSM 44701T), isolated from a smear-ripened cheese.</title>
        <authorList>
            <consortium name="US DOE Joint Genome Institute (JGI-PGF)"/>
            <person name="Walter F."/>
            <person name="Albersmeier A."/>
            <person name="Kalinowski J."/>
            <person name="Ruckert C."/>
        </authorList>
    </citation>
    <scope>NUCLEOTIDE SEQUENCE [LARGE SCALE GENOMIC DNA]</scope>
    <source>
        <strain evidence="2 3">NBRC 111766</strain>
    </source>
</reference>
<sequence length="110" mass="11220">MRGPRAPLFLARAVYRQRRWRDAARLLPIFGLFLLLLPLLWGEGSGAGSGSVAVASAGDAGSGGAGVAAKSNSGQVAVYLFGVWALLIGLAAYVAPALAEPEADAPAEDV</sequence>
<organism evidence="2 3">
    <name type="scientific">Cypionkella aquatica</name>
    <dbReference type="NCBI Taxonomy" id="1756042"/>
    <lineage>
        <taxon>Bacteria</taxon>
        <taxon>Pseudomonadati</taxon>
        <taxon>Pseudomonadota</taxon>
        <taxon>Alphaproteobacteria</taxon>
        <taxon>Rhodobacterales</taxon>
        <taxon>Paracoccaceae</taxon>
        <taxon>Cypionkella</taxon>
    </lineage>
</organism>
<dbReference type="RefSeq" id="WP_284325369.1">
    <property type="nucleotide sequence ID" value="NZ_BSPP01000007.1"/>
</dbReference>
<evidence type="ECO:0000256" key="1">
    <source>
        <dbReference type="SAM" id="Phobius"/>
    </source>
</evidence>
<keyword evidence="1" id="KW-0472">Membrane</keyword>
<dbReference type="EMBL" id="BSPP01000007">
    <property type="protein sequence ID" value="GLS87193.1"/>
    <property type="molecule type" value="Genomic_DNA"/>
</dbReference>
<feature type="transmembrane region" description="Helical" evidence="1">
    <location>
        <begin position="76"/>
        <end position="95"/>
    </location>
</feature>
<protein>
    <submittedName>
        <fullName evidence="2">Uncharacterized protein</fullName>
    </submittedName>
</protein>
<evidence type="ECO:0000313" key="3">
    <source>
        <dbReference type="Proteomes" id="UP001157355"/>
    </source>
</evidence>
<keyword evidence="1" id="KW-0812">Transmembrane</keyword>
<accession>A0AA37TTI4</accession>
<dbReference type="AlphaFoldDB" id="A0AA37TTI4"/>
<keyword evidence="3" id="KW-1185">Reference proteome</keyword>
<dbReference type="Proteomes" id="UP001157355">
    <property type="component" value="Unassembled WGS sequence"/>
</dbReference>
<proteinExistence type="predicted"/>